<dbReference type="PANTHER" id="PTHR13019:SF25">
    <property type="entry name" value="GOLGI APPARATUS MEMBRANE PROTEIN TVP23 HOMOLOG"/>
    <property type="match status" value="1"/>
</dbReference>
<proteinExistence type="inferred from homology"/>
<protein>
    <recommendedName>
        <fullName evidence="6">Golgi apparatus membrane protein TVP23 homolog</fullName>
    </recommendedName>
</protein>
<dbReference type="GO" id="GO:0009306">
    <property type="term" value="P:protein secretion"/>
    <property type="evidence" value="ECO:0007669"/>
    <property type="project" value="TreeGrafter"/>
</dbReference>
<dbReference type="AlphaFoldDB" id="A0AA85IP27"/>
<accession>A0AA85IP27</accession>
<evidence type="ECO:0000256" key="3">
    <source>
        <dbReference type="ARBA" id="ARBA00022692"/>
    </source>
</evidence>
<evidence type="ECO:0000313" key="8">
    <source>
        <dbReference type="Proteomes" id="UP000050795"/>
    </source>
</evidence>
<feature type="region of interest" description="Disordered" evidence="7">
    <location>
        <begin position="227"/>
        <end position="246"/>
    </location>
</feature>
<feature type="transmembrane region" description="Helical" evidence="6">
    <location>
        <begin position="164"/>
        <end position="183"/>
    </location>
</feature>
<comment type="similarity">
    <text evidence="2 6">Belongs to the TVP23 family.</text>
</comment>
<evidence type="ECO:0000313" key="9">
    <source>
        <dbReference type="WBParaSite" id="TREG1_111690.1"/>
    </source>
</evidence>
<reference evidence="8" key="1">
    <citation type="submission" date="2022-06" db="EMBL/GenBank/DDBJ databases">
        <authorList>
            <person name="Berger JAMES D."/>
            <person name="Berger JAMES D."/>
        </authorList>
    </citation>
    <scope>NUCLEOTIDE SEQUENCE [LARGE SCALE GENOMIC DNA]</scope>
</reference>
<dbReference type="GO" id="GO:0000139">
    <property type="term" value="C:Golgi membrane"/>
    <property type="evidence" value="ECO:0007669"/>
    <property type="project" value="TreeGrafter"/>
</dbReference>
<name>A0AA85IP27_TRIRE</name>
<dbReference type="PANTHER" id="PTHR13019">
    <property type="entry name" value="GOLGI APPARATUS MEMBRANE PROTEIN TVP23"/>
    <property type="match status" value="1"/>
</dbReference>
<dbReference type="GO" id="GO:0016192">
    <property type="term" value="P:vesicle-mediated transport"/>
    <property type="evidence" value="ECO:0007669"/>
    <property type="project" value="TreeGrafter"/>
</dbReference>
<evidence type="ECO:0000256" key="5">
    <source>
        <dbReference type="ARBA" id="ARBA00023136"/>
    </source>
</evidence>
<dbReference type="WBParaSite" id="TREG1_111690.1">
    <property type="protein sequence ID" value="TREG1_111690.1"/>
    <property type="gene ID" value="TREG1_111690"/>
</dbReference>
<reference evidence="9" key="2">
    <citation type="submission" date="2023-11" db="UniProtKB">
        <authorList>
            <consortium name="WormBaseParasite"/>
        </authorList>
    </citation>
    <scope>IDENTIFICATION</scope>
</reference>
<keyword evidence="5 6" id="KW-0472">Membrane</keyword>
<dbReference type="Pfam" id="PF05832">
    <property type="entry name" value="DUF846"/>
    <property type="match status" value="1"/>
</dbReference>
<feature type="transmembrane region" description="Helical" evidence="6">
    <location>
        <begin position="137"/>
        <end position="158"/>
    </location>
</feature>
<dbReference type="Proteomes" id="UP000050795">
    <property type="component" value="Unassembled WGS sequence"/>
</dbReference>
<keyword evidence="3 6" id="KW-0812">Transmembrane</keyword>
<comment type="subcellular location">
    <subcellularLocation>
        <location evidence="1 6">Membrane</location>
        <topology evidence="1 6">Multi-pass membrane protein</topology>
    </subcellularLocation>
</comment>
<dbReference type="InterPro" id="IPR008564">
    <property type="entry name" value="TVP23-like"/>
</dbReference>
<sequence length="246" mass="27305">MDSRDEVVLALTDDMDTGSSSSGGPHSQSTKRLALIAHFLFRSLALIIYILCAWFTTSFIAPFIFILVCLSLDFWVVKNISGRILVGLRWSSYTDEEGQLHWRYDSRKPSPIDTVDMSTLSRRELAARVARQQLARLFWIGLFTSPTLWFMFLLAAVFSLHLRWGLVCCIALCMNLANVYGYLRCWIGGGNMNENASNMFSVIKSSVKKKVFSNLWSTSMMSKTDLNASSGGGGNTGASSGLPLIA</sequence>
<evidence type="ECO:0000256" key="7">
    <source>
        <dbReference type="SAM" id="MobiDB-lite"/>
    </source>
</evidence>
<feature type="transmembrane region" description="Helical" evidence="6">
    <location>
        <begin position="57"/>
        <end position="77"/>
    </location>
</feature>
<evidence type="ECO:0000256" key="4">
    <source>
        <dbReference type="ARBA" id="ARBA00022989"/>
    </source>
</evidence>
<evidence type="ECO:0000256" key="2">
    <source>
        <dbReference type="ARBA" id="ARBA00005467"/>
    </source>
</evidence>
<keyword evidence="8" id="KW-1185">Reference proteome</keyword>
<keyword evidence="4 6" id="KW-1133">Transmembrane helix</keyword>
<feature type="compositionally biased region" description="Low complexity" evidence="7">
    <location>
        <begin position="237"/>
        <end position="246"/>
    </location>
</feature>
<evidence type="ECO:0000256" key="6">
    <source>
        <dbReference type="RuleBase" id="RU361206"/>
    </source>
</evidence>
<evidence type="ECO:0000256" key="1">
    <source>
        <dbReference type="ARBA" id="ARBA00004141"/>
    </source>
</evidence>
<organism evidence="8 9">
    <name type="scientific">Trichobilharzia regenti</name>
    <name type="common">Nasal bird schistosome</name>
    <dbReference type="NCBI Taxonomy" id="157069"/>
    <lineage>
        <taxon>Eukaryota</taxon>
        <taxon>Metazoa</taxon>
        <taxon>Spiralia</taxon>
        <taxon>Lophotrochozoa</taxon>
        <taxon>Platyhelminthes</taxon>
        <taxon>Trematoda</taxon>
        <taxon>Digenea</taxon>
        <taxon>Strigeidida</taxon>
        <taxon>Schistosomatoidea</taxon>
        <taxon>Schistosomatidae</taxon>
        <taxon>Trichobilharzia</taxon>
    </lineage>
</organism>